<reference evidence="2" key="1">
    <citation type="journal article" date="2025" name="Aquaculture">
        <title>Assessment of the bioflocculant production and safety properties of Metabacillus hrfriensis sp. nov. based on phenotypic and whole-genome sequencing analysis.</title>
        <authorList>
            <person name="Zhang R."/>
            <person name="Zhao Z."/>
            <person name="Luo L."/>
            <person name="Wang S."/>
            <person name="Guo K."/>
            <person name="Xu W."/>
        </authorList>
    </citation>
    <scope>NUCLEOTIDE SEQUENCE [LARGE SCALE GENOMIC DNA]</scope>
    <source>
        <strain evidence="2">CT-WN-B3</strain>
    </source>
</reference>
<keyword evidence="2" id="KW-1185">Reference proteome</keyword>
<gene>
    <name evidence="1" type="ORF">QLQ22_05580</name>
</gene>
<protein>
    <submittedName>
        <fullName evidence="1">Spore germination protein</fullName>
    </submittedName>
</protein>
<accession>A0ACD4RES9</accession>
<sequence length="367" mass="41220">MITSFKDRITTEQVTVIVINAIFGVGILTLPRTAVEKVKTPDIWISVILGGLIAMIAGVIIVKLSQQFPGKTFYEYSQEIVGKWVGGLLSLLIVCYFFTACGFQVRALAEVSNFFLLEGTPTWAIIMPFMWVGLYLIISGINPIARIFEIILPITVIFFIIVAFMSFKIFEIDNLRPVLGQGVIPVLKGVQTTGLSYTGFETILFLLPFMKEPKKAVKAVLIGIALPLIFYLMTVVMVIGAFSVDGVVTRTWPTLDLMRSFEIPGLIFERFESLLLVIWIMQMFSSFTIFYYGAALGLAQLFKKSIRPFMYGLLPVIYIIAMIPKNINDMFKLGDLQGNVALYLFGLLPLVLLMVSRWKVRKQEVKS</sequence>
<evidence type="ECO:0000313" key="2">
    <source>
        <dbReference type="Proteomes" id="UP001226091"/>
    </source>
</evidence>
<dbReference type="Proteomes" id="UP001226091">
    <property type="component" value="Chromosome"/>
</dbReference>
<name>A0ACD4RES9_9BACI</name>
<proteinExistence type="predicted"/>
<dbReference type="EMBL" id="CP126116">
    <property type="protein sequence ID" value="WHZ58809.1"/>
    <property type="molecule type" value="Genomic_DNA"/>
</dbReference>
<evidence type="ECO:0000313" key="1">
    <source>
        <dbReference type="EMBL" id="WHZ58809.1"/>
    </source>
</evidence>
<organism evidence="1 2">
    <name type="scientific">Metabacillus hrfriensis</name>
    <dbReference type="NCBI Taxonomy" id="3048891"/>
    <lineage>
        <taxon>Bacteria</taxon>
        <taxon>Bacillati</taxon>
        <taxon>Bacillota</taxon>
        <taxon>Bacilli</taxon>
        <taxon>Bacillales</taxon>
        <taxon>Bacillaceae</taxon>
        <taxon>Metabacillus</taxon>
    </lineage>
</organism>